<dbReference type="InterPro" id="IPR010627">
    <property type="entry name" value="Prepilin_pept_A24_N"/>
</dbReference>
<evidence type="ECO:0000259" key="12">
    <source>
        <dbReference type="Pfam" id="PF06750"/>
    </source>
</evidence>
<organism evidence="13 14">
    <name type="scientific">Candidatus Zymogenus saltonus</name>
    <dbReference type="NCBI Taxonomy" id="2844893"/>
    <lineage>
        <taxon>Bacteria</taxon>
        <taxon>Deltaproteobacteria</taxon>
        <taxon>Candidatus Zymogenia</taxon>
        <taxon>Candidatus Zymogeniales</taxon>
        <taxon>Candidatus Zymogenaceae</taxon>
        <taxon>Candidatus Zymogenus</taxon>
    </lineage>
</organism>
<dbReference type="PANTHER" id="PTHR30487:SF0">
    <property type="entry name" value="PREPILIN LEADER PEPTIDASE_N-METHYLTRANSFERASE-RELATED"/>
    <property type="match status" value="1"/>
</dbReference>
<dbReference type="EC" id="2.1.1.-" evidence="9"/>
<dbReference type="Pfam" id="PF06750">
    <property type="entry name" value="A24_N_bact"/>
    <property type="match status" value="1"/>
</dbReference>
<dbReference type="PANTHER" id="PTHR30487">
    <property type="entry name" value="TYPE 4 PREPILIN-LIKE PROTEINS LEADER PEPTIDE-PROCESSING ENZYME"/>
    <property type="match status" value="1"/>
</dbReference>
<keyword evidence="9" id="KW-0378">Hydrolase</keyword>
<keyword evidence="7 10" id="KW-0472">Membrane</keyword>
<keyword evidence="3" id="KW-1003">Cell membrane</keyword>
<dbReference type="Pfam" id="PF01478">
    <property type="entry name" value="Peptidase_A24"/>
    <property type="match status" value="1"/>
</dbReference>
<evidence type="ECO:0000256" key="1">
    <source>
        <dbReference type="ARBA" id="ARBA00004429"/>
    </source>
</evidence>
<dbReference type="InterPro" id="IPR050882">
    <property type="entry name" value="Prepilin_peptidase/N-MTase"/>
</dbReference>
<evidence type="ECO:0000256" key="4">
    <source>
        <dbReference type="ARBA" id="ARBA00022519"/>
    </source>
</evidence>
<keyword evidence="5 9" id="KW-0812">Transmembrane</keyword>
<comment type="similarity">
    <text evidence="2 8">Belongs to the peptidase A24 family.</text>
</comment>
<dbReference type="GO" id="GO:0032259">
    <property type="term" value="P:methylation"/>
    <property type="evidence" value="ECO:0007669"/>
    <property type="project" value="UniProtKB-KW"/>
</dbReference>
<dbReference type="GO" id="GO:0006465">
    <property type="term" value="P:signal peptide processing"/>
    <property type="evidence" value="ECO:0007669"/>
    <property type="project" value="TreeGrafter"/>
</dbReference>
<feature type="transmembrane region" description="Helical" evidence="10">
    <location>
        <begin position="231"/>
        <end position="254"/>
    </location>
</feature>
<keyword evidence="9" id="KW-0808">Transferase</keyword>
<reference evidence="13" key="2">
    <citation type="submission" date="2021-01" db="EMBL/GenBank/DDBJ databases">
        <authorList>
            <person name="Hahn C.R."/>
            <person name="Youssef N.H."/>
            <person name="Elshahed M."/>
        </authorList>
    </citation>
    <scope>NUCLEOTIDE SEQUENCE</scope>
    <source>
        <strain evidence="13">Zod_Metabat.24</strain>
    </source>
</reference>
<feature type="transmembrane region" description="Helical" evidence="10">
    <location>
        <begin position="6"/>
        <end position="26"/>
    </location>
</feature>
<dbReference type="AlphaFoldDB" id="A0A9D8KE28"/>
<dbReference type="GO" id="GO:0005886">
    <property type="term" value="C:plasma membrane"/>
    <property type="evidence" value="ECO:0007669"/>
    <property type="project" value="UniProtKB-SubCell"/>
</dbReference>
<sequence length="257" mass="28162">MIPACFYITCAFILGLMIGSFLNVCIYRMPRERSIVTPPSSCPSCGNRIAFYDNIPVLSFIILRGRCRNCNAVISWRYPAVEIMSGVLAALLMYKLGLTLEFLFSYVFCASLIVVSLIDLDYQIIPNEISLPGIVVFFAYSFFSSRLPWKASLLGIVFGGGILALIAVFYYLLTRTEGMGMGDVKLLAMIGAFLGIEGVIFTLVVGSILGSIFGIVLTLRDKGDRKTKVPFGPFLSIGAVAAVFFGGILFDLYFGMM</sequence>
<dbReference type="Proteomes" id="UP000809273">
    <property type="component" value="Unassembled WGS sequence"/>
</dbReference>
<dbReference type="InterPro" id="IPR014032">
    <property type="entry name" value="Peptidase_A24A_bac"/>
</dbReference>
<feature type="domain" description="Prepilin type IV endopeptidase peptidase" evidence="11">
    <location>
        <begin position="107"/>
        <end position="215"/>
    </location>
</feature>
<protein>
    <recommendedName>
        <fullName evidence="9">Prepilin leader peptidase/N-methyltransferase</fullName>
        <ecNumber evidence="9">2.1.1.-</ecNumber>
        <ecNumber evidence="9">3.4.23.43</ecNumber>
    </recommendedName>
</protein>
<dbReference type="EC" id="3.4.23.43" evidence="9"/>
<feature type="transmembrane region" description="Helical" evidence="10">
    <location>
        <begin position="129"/>
        <end position="147"/>
    </location>
</feature>
<gene>
    <name evidence="13" type="ORF">JW984_04595</name>
</gene>
<feature type="domain" description="Prepilin peptidase A24 N-terminal" evidence="12">
    <location>
        <begin position="13"/>
        <end position="95"/>
    </location>
</feature>
<keyword evidence="9" id="KW-0511">Multifunctional enzyme</keyword>
<feature type="transmembrane region" description="Helical" evidence="10">
    <location>
        <begin position="186"/>
        <end position="219"/>
    </location>
</feature>
<accession>A0A9D8KE28</accession>
<evidence type="ECO:0000256" key="5">
    <source>
        <dbReference type="ARBA" id="ARBA00022692"/>
    </source>
</evidence>
<dbReference type="InterPro" id="IPR000045">
    <property type="entry name" value="Prepilin_IV_endopep_pep"/>
</dbReference>
<evidence type="ECO:0000256" key="6">
    <source>
        <dbReference type="ARBA" id="ARBA00022989"/>
    </source>
</evidence>
<evidence type="ECO:0000313" key="14">
    <source>
        <dbReference type="Proteomes" id="UP000809273"/>
    </source>
</evidence>
<reference evidence="13" key="1">
    <citation type="journal article" date="2021" name="Environ. Microbiol.">
        <title>Genomic characterization of three novel Desulfobacterota classes expand the metabolic and phylogenetic diversity of the phylum.</title>
        <authorList>
            <person name="Murphy C.L."/>
            <person name="Biggerstaff J."/>
            <person name="Eichhorn A."/>
            <person name="Ewing E."/>
            <person name="Shahan R."/>
            <person name="Soriano D."/>
            <person name="Stewart S."/>
            <person name="VanMol K."/>
            <person name="Walker R."/>
            <person name="Walters P."/>
            <person name="Elshahed M.S."/>
            <person name="Youssef N.H."/>
        </authorList>
    </citation>
    <scope>NUCLEOTIDE SEQUENCE</scope>
    <source>
        <strain evidence="13">Zod_Metabat.24</strain>
    </source>
</reference>
<keyword evidence="6 10" id="KW-1133">Transmembrane helix</keyword>
<dbReference type="GO" id="GO:0008168">
    <property type="term" value="F:methyltransferase activity"/>
    <property type="evidence" value="ECO:0007669"/>
    <property type="project" value="UniProtKB-KW"/>
</dbReference>
<dbReference type="Gene3D" id="1.20.120.1220">
    <property type="match status" value="1"/>
</dbReference>
<dbReference type="PRINTS" id="PR00864">
    <property type="entry name" value="PREPILNPTASE"/>
</dbReference>
<evidence type="ECO:0000313" key="13">
    <source>
        <dbReference type="EMBL" id="MBN1572458.1"/>
    </source>
</evidence>
<comment type="catalytic activity">
    <reaction evidence="9">
        <text>Typically cleaves a -Gly-|-Phe- bond to release an N-terminal, basic peptide of 5-8 residues from type IV prepilin, and then N-methylates the new N-terminal amino group, the methyl donor being S-adenosyl-L-methionine.</text>
        <dbReference type="EC" id="3.4.23.43"/>
    </reaction>
</comment>
<feature type="transmembrane region" description="Helical" evidence="10">
    <location>
        <begin position="153"/>
        <end position="174"/>
    </location>
</feature>
<evidence type="ECO:0000256" key="2">
    <source>
        <dbReference type="ARBA" id="ARBA00005801"/>
    </source>
</evidence>
<keyword evidence="4" id="KW-0997">Cell inner membrane</keyword>
<comment type="caution">
    <text evidence="13">The sequence shown here is derived from an EMBL/GenBank/DDBJ whole genome shotgun (WGS) entry which is preliminary data.</text>
</comment>
<keyword evidence="9" id="KW-0645">Protease</keyword>
<evidence type="ECO:0000256" key="10">
    <source>
        <dbReference type="SAM" id="Phobius"/>
    </source>
</evidence>
<evidence type="ECO:0000256" key="8">
    <source>
        <dbReference type="RuleBase" id="RU003793"/>
    </source>
</evidence>
<proteinExistence type="inferred from homology"/>
<evidence type="ECO:0000256" key="9">
    <source>
        <dbReference type="RuleBase" id="RU003794"/>
    </source>
</evidence>
<name>A0A9D8KE28_9DELT</name>
<comment type="subcellular location">
    <subcellularLocation>
        <location evidence="1">Cell inner membrane</location>
        <topology evidence="1">Multi-pass membrane protein</topology>
    </subcellularLocation>
    <subcellularLocation>
        <location evidence="9">Cell membrane</location>
        <topology evidence="9">Multi-pass membrane protein</topology>
    </subcellularLocation>
</comment>
<evidence type="ECO:0000256" key="7">
    <source>
        <dbReference type="ARBA" id="ARBA00023136"/>
    </source>
</evidence>
<keyword evidence="9" id="KW-0489">Methyltransferase</keyword>
<comment type="function">
    <text evidence="9">Plays an essential role in type IV pili and type II pseudopili formation by proteolytically removing the leader sequence from substrate proteins and subsequently monomethylating the alpha-amino group of the newly exposed N-terminal phenylalanine.</text>
</comment>
<evidence type="ECO:0000259" key="11">
    <source>
        <dbReference type="Pfam" id="PF01478"/>
    </source>
</evidence>
<dbReference type="GO" id="GO:0004190">
    <property type="term" value="F:aspartic-type endopeptidase activity"/>
    <property type="evidence" value="ECO:0007669"/>
    <property type="project" value="UniProtKB-EC"/>
</dbReference>
<feature type="transmembrane region" description="Helical" evidence="10">
    <location>
        <begin position="102"/>
        <end position="122"/>
    </location>
</feature>
<dbReference type="EMBL" id="JAFGIX010000023">
    <property type="protein sequence ID" value="MBN1572458.1"/>
    <property type="molecule type" value="Genomic_DNA"/>
</dbReference>
<evidence type="ECO:0000256" key="3">
    <source>
        <dbReference type="ARBA" id="ARBA00022475"/>
    </source>
</evidence>